<evidence type="ECO:0000259" key="1">
    <source>
        <dbReference type="Pfam" id="PF00583"/>
    </source>
</evidence>
<dbReference type="InterPro" id="IPR000182">
    <property type="entry name" value="GNAT_dom"/>
</dbReference>
<evidence type="ECO:0000313" key="3">
    <source>
        <dbReference type="Proteomes" id="UP001200145"/>
    </source>
</evidence>
<proteinExistence type="predicted"/>
<dbReference type="Gene3D" id="3.40.630.30">
    <property type="match status" value="1"/>
</dbReference>
<dbReference type="Pfam" id="PF00583">
    <property type="entry name" value="Acetyltransf_1"/>
    <property type="match status" value="1"/>
</dbReference>
<dbReference type="EMBL" id="JAKEVY010000003">
    <property type="protein sequence ID" value="MCF1715323.1"/>
    <property type="molecule type" value="Genomic_DNA"/>
</dbReference>
<dbReference type="SUPFAM" id="SSF55729">
    <property type="entry name" value="Acyl-CoA N-acyltransferases (Nat)"/>
    <property type="match status" value="1"/>
</dbReference>
<comment type="caution">
    <text evidence="2">The sequence shown here is derived from an EMBL/GenBank/DDBJ whole genome shotgun (WGS) entry which is preliminary data.</text>
</comment>
<sequence>MAIISQLKSALKQYGFFNVLNLGFTKVVEKFGYYRDTYTLFEKELVQFELVKPLAAGYFYKELSGELLNNLNAPWVSAEQVSIFKSRLTKPGYFGLGIFKEGTSELVYYFWLNFERIEMPEYFDNCHSLSLGTNEAYLYDGYCHPEHRGRGFHGFAAQTLMNLAREAGKSKMVTIIRSINKAAIVSQEKVGFRPVKEIRFAGFRSNISCTVRNL</sequence>
<protein>
    <submittedName>
        <fullName evidence="2">GNAT family N-acetyltransferase</fullName>
    </submittedName>
</protein>
<dbReference type="RefSeq" id="WP_234866279.1">
    <property type="nucleotide sequence ID" value="NZ_JAKEVY010000003.1"/>
</dbReference>
<feature type="domain" description="N-acetyltransferase" evidence="1">
    <location>
        <begin position="132"/>
        <end position="192"/>
    </location>
</feature>
<evidence type="ECO:0000313" key="2">
    <source>
        <dbReference type="EMBL" id="MCF1715323.1"/>
    </source>
</evidence>
<gene>
    <name evidence="2" type="ORF">L0U88_11855</name>
</gene>
<name>A0ABS9BJL2_9BACT</name>
<dbReference type="InterPro" id="IPR016181">
    <property type="entry name" value="Acyl_CoA_acyltransferase"/>
</dbReference>
<dbReference type="Proteomes" id="UP001200145">
    <property type="component" value="Unassembled WGS sequence"/>
</dbReference>
<reference evidence="2 3" key="1">
    <citation type="submission" date="2022-01" db="EMBL/GenBank/DDBJ databases">
        <title>Flavihumibacter sp. nov., isolated from sediment of a river.</title>
        <authorList>
            <person name="Liu H."/>
        </authorList>
    </citation>
    <scope>NUCLEOTIDE SEQUENCE [LARGE SCALE GENOMIC DNA]</scope>
    <source>
        <strain evidence="2 3">RY-1</strain>
    </source>
</reference>
<organism evidence="2 3">
    <name type="scientific">Flavihumibacter fluminis</name>
    <dbReference type="NCBI Taxonomy" id="2909236"/>
    <lineage>
        <taxon>Bacteria</taxon>
        <taxon>Pseudomonadati</taxon>
        <taxon>Bacteroidota</taxon>
        <taxon>Chitinophagia</taxon>
        <taxon>Chitinophagales</taxon>
        <taxon>Chitinophagaceae</taxon>
        <taxon>Flavihumibacter</taxon>
    </lineage>
</organism>
<accession>A0ABS9BJL2</accession>
<keyword evidence="3" id="KW-1185">Reference proteome</keyword>